<evidence type="ECO:0000313" key="3">
    <source>
        <dbReference type="Proteomes" id="UP001139031"/>
    </source>
</evidence>
<dbReference type="SUPFAM" id="SSF110296">
    <property type="entry name" value="Oligoxyloglucan reducing end-specific cellobiohydrolase"/>
    <property type="match status" value="1"/>
</dbReference>
<evidence type="ECO:0000256" key="1">
    <source>
        <dbReference type="SAM" id="SignalP"/>
    </source>
</evidence>
<dbReference type="EMBL" id="JAIRAU010000028">
    <property type="protein sequence ID" value="MBZ5711891.1"/>
    <property type="molecule type" value="Genomic_DNA"/>
</dbReference>
<feature type="signal peptide" evidence="1">
    <location>
        <begin position="1"/>
        <end position="26"/>
    </location>
</feature>
<reference evidence="2" key="1">
    <citation type="submission" date="2021-08" db="EMBL/GenBank/DDBJ databases">
        <authorList>
            <person name="Stevens D.C."/>
        </authorList>
    </citation>
    <scope>NUCLEOTIDE SEQUENCE</scope>
    <source>
        <strain evidence="2">DSM 53165</strain>
    </source>
</reference>
<dbReference type="PROSITE" id="PS51257">
    <property type="entry name" value="PROKAR_LIPOPROTEIN"/>
    <property type="match status" value="1"/>
</dbReference>
<protein>
    <recommendedName>
        <fullName evidence="4">Photosynthesis system II assembly factor Ycf48/Hcf136-like domain-containing protein</fullName>
    </recommendedName>
</protein>
<comment type="caution">
    <text evidence="2">The sequence shown here is derived from an EMBL/GenBank/DDBJ whole genome shotgun (WGS) entry which is preliminary data.</text>
</comment>
<dbReference type="InterPro" id="IPR015943">
    <property type="entry name" value="WD40/YVTN_repeat-like_dom_sf"/>
</dbReference>
<dbReference type="Gene3D" id="2.130.10.10">
    <property type="entry name" value="YVTN repeat-like/Quinoprotein amine dehydrogenase"/>
    <property type="match status" value="1"/>
</dbReference>
<organism evidence="2 3">
    <name type="scientific">Nannocystis pusilla</name>
    <dbReference type="NCBI Taxonomy" id="889268"/>
    <lineage>
        <taxon>Bacteria</taxon>
        <taxon>Pseudomonadati</taxon>
        <taxon>Myxococcota</taxon>
        <taxon>Polyangia</taxon>
        <taxon>Nannocystales</taxon>
        <taxon>Nannocystaceae</taxon>
        <taxon>Nannocystis</taxon>
    </lineage>
</organism>
<keyword evidence="1" id="KW-0732">Signal</keyword>
<feature type="chain" id="PRO_5045129392" description="Photosynthesis system II assembly factor Ycf48/Hcf136-like domain-containing protein" evidence="1">
    <location>
        <begin position="27"/>
        <end position="328"/>
    </location>
</feature>
<evidence type="ECO:0000313" key="2">
    <source>
        <dbReference type="EMBL" id="MBZ5711891.1"/>
    </source>
</evidence>
<name>A0ABS7TUK8_9BACT</name>
<sequence length="328" mass="33220">MQPSPRSPLRSTATLTLALASGAAAALPGSTACSRCDLYYYPLELSLEESPVDVDLFAVAAAKEVALAVGESGTILRRFDSAWTAQTSGTEAALRGVEVTGSGVALAVGDGGTILRSADAGVTWAAVDAGVTAGLAAVRCRKDGTCVAVGDDTLLVSLDVGATWATPGAAPPEPGALRAVAIDPWAYHSFIAVGLAGTVVISDDGRTWTSVPGSTADYAAVTGSGSDWALAGAGGALFILVNGEFFDESLFDDAAVTGMSRDGQWMVRDDGSLRHGEPLWQEGANVLDDAARRPLFAVAAIGDQAIVVGAGGLVGRARVADGMECVPH</sequence>
<dbReference type="Proteomes" id="UP001139031">
    <property type="component" value="Unassembled WGS sequence"/>
</dbReference>
<gene>
    <name evidence="2" type="ORF">K7C98_21830</name>
</gene>
<evidence type="ECO:0008006" key="4">
    <source>
        <dbReference type="Google" id="ProtNLM"/>
    </source>
</evidence>
<accession>A0ABS7TUK8</accession>
<keyword evidence="3" id="KW-1185">Reference proteome</keyword>
<proteinExistence type="predicted"/>
<dbReference type="RefSeq" id="WP_224193655.1">
    <property type="nucleotide sequence ID" value="NZ_JAIRAU010000028.1"/>
</dbReference>